<comment type="pathway">
    <text evidence="1">Glycan metabolism; L-arabinan degradation.</text>
</comment>
<dbReference type="Gene3D" id="2.115.10.20">
    <property type="entry name" value="Glycosyl hydrolase domain, family 43"/>
    <property type="match status" value="1"/>
</dbReference>
<dbReference type="RefSeq" id="WP_182559264.1">
    <property type="nucleotide sequence ID" value="NZ_JACGWT010000002.1"/>
</dbReference>
<evidence type="ECO:0000256" key="3">
    <source>
        <dbReference type="ARBA" id="ARBA00022801"/>
    </source>
</evidence>
<dbReference type="InterPro" id="IPR050727">
    <property type="entry name" value="GH43_arabinanases"/>
</dbReference>
<accession>A0A7W3P582</accession>
<evidence type="ECO:0000313" key="8">
    <source>
        <dbReference type="EMBL" id="MBA8793678.1"/>
    </source>
</evidence>
<dbReference type="EMBL" id="JACGWT010000002">
    <property type="protein sequence ID" value="MBA8793678.1"/>
    <property type="molecule type" value="Genomic_DNA"/>
</dbReference>
<dbReference type="PANTHER" id="PTHR43301:SF3">
    <property type="entry name" value="ARABINAN ENDO-1,5-ALPHA-L-ARABINOSIDASE A-RELATED"/>
    <property type="match status" value="1"/>
</dbReference>
<comment type="caution">
    <text evidence="8">The sequence shown here is derived from an EMBL/GenBank/DDBJ whole genome shotgun (WGS) entry which is preliminary data.</text>
</comment>
<dbReference type="GO" id="GO:0004553">
    <property type="term" value="F:hydrolase activity, hydrolyzing O-glycosyl compounds"/>
    <property type="evidence" value="ECO:0007669"/>
    <property type="project" value="InterPro"/>
</dbReference>
<feature type="active site" description="Proton donor" evidence="5">
    <location>
        <position position="204"/>
    </location>
</feature>
<dbReference type="PANTHER" id="PTHR43301">
    <property type="entry name" value="ARABINAN ENDO-1,5-ALPHA-L-ARABINOSIDASE"/>
    <property type="match status" value="1"/>
</dbReference>
<dbReference type="Pfam" id="PF04616">
    <property type="entry name" value="Glyco_hydro_43"/>
    <property type="match status" value="1"/>
</dbReference>
<evidence type="ECO:0000256" key="1">
    <source>
        <dbReference type="ARBA" id="ARBA00004834"/>
    </source>
</evidence>
<reference evidence="8 9" key="1">
    <citation type="submission" date="2020-07" db="EMBL/GenBank/DDBJ databases">
        <title>Sequencing the genomes of 1000 actinobacteria strains.</title>
        <authorList>
            <person name="Klenk H.-P."/>
        </authorList>
    </citation>
    <scope>NUCLEOTIDE SEQUENCE [LARGE SCALE GENOMIC DNA]</scope>
    <source>
        <strain evidence="8 9">DSM 100723</strain>
    </source>
</reference>
<keyword evidence="3 7" id="KW-0378">Hydrolase</keyword>
<protein>
    <submittedName>
        <fullName evidence="8">Beta-xylosidase</fullName>
    </submittedName>
</protein>
<evidence type="ECO:0000256" key="7">
    <source>
        <dbReference type="RuleBase" id="RU361187"/>
    </source>
</evidence>
<gene>
    <name evidence="8" type="ORF">FHX74_001283</name>
</gene>
<evidence type="ECO:0000256" key="5">
    <source>
        <dbReference type="PIRSR" id="PIRSR606710-1"/>
    </source>
</evidence>
<evidence type="ECO:0000256" key="4">
    <source>
        <dbReference type="ARBA" id="ARBA00023295"/>
    </source>
</evidence>
<organism evidence="8 9">
    <name type="scientific">Microlunatus kandeliicorticis</name>
    <dbReference type="NCBI Taxonomy" id="1759536"/>
    <lineage>
        <taxon>Bacteria</taxon>
        <taxon>Bacillati</taxon>
        <taxon>Actinomycetota</taxon>
        <taxon>Actinomycetes</taxon>
        <taxon>Propionibacteriales</taxon>
        <taxon>Propionibacteriaceae</taxon>
        <taxon>Microlunatus</taxon>
    </lineage>
</organism>
<dbReference type="SUPFAM" id="SSF75005">
    <property type="entry name" value="Arabinanase/levansucrase/invertase"/>
    <property type="match status" value="1"/>
</dbReference>
<evidence type="ECO:0000256" key="2">
    <source>
        <dbReference type="ARBA" id="ARBA00009865"/>
    </source>
</evidence>
<dbReference type="AlphaFoldDB" id="A0A7W3P582"/>
<dbReference type="InterPro" id="IPR023296">
    <property type="entry name" value="Glyco_hydro_beta-prop_sf"/>
</dbReference>
<dbReference type="InterPro" id="IPR006710">
    <property type="entry name" value="Glyco_hydro_43"/>
</dbReference>
<evidence type="ECO:0000256" key="6">
    <source>
        <dbReference type="PIRSR" id="PIRSR606710-2"/>
    </source>
</evidence>
<keyword evidence="4 7" id="KW-0326">Glycosidase</keyword>
<sequence>MAAGQWAGPLPRASATPRTINSAYAADPGFNRFGSSYYVYATGKGAKDVFPVFRGSAAVGGYSKIGHAFASKPSGLSAFWAPHVIQRGSSYFMFFTASRGGAKHCLYYATSTRPTGGFSLTHELYCVRNGDGSKSTRWEAIDPSTYETVEGNTYLVWRNGWVKSFPTGDYRIVSQRLTFSGRSVRFTTSTRHTLASVSNGPVMEAPDVIRHDRKLYLFVSRGRFDTNDYHTDVLVGSTIGSRFSFLNHLMATSSTFGYGPGGAEVVGKPANKVYIAYHVWQRSKPTPASDGGNRVTRTAEVVWVKGKPRVR</sequence>
<feature type="active site" description="Proton acceptor" evidence="5">
    <location>
        <position position="27"/>
    </location>
</feature>
<dbReference type="Proteomes" id="UP000523079">
    <property type="component" value="Unassembled WGS sequence"/>
</dbReference>
<proteinExistence type="inferred from homology"/>
<evidence type="ECO:0000313" key="9">
    <source>
        <dbReference type="Proteomes" id="UP000523079"/>
    </source>
</evidence>
<name>A0A7W3P582_9ACTN</name>
<feature type="site" description="Important for catalytic activity, responsible for pKa modulation of the active site Glu and correct orientation of both the proton donor and substrate" evidence="6">
    <location>
        <position position="142"/>
    </location>
</feature>
<dbReference type="GO" id="GO:0005975">
    <property type="term" value="P:carbohydrate metabolic process"/>
    <property type="evidence" value="ECO:0007669"/>
    <property type="project" value="InterPro"/>
</dbReference>
<comment type="similarity">
    <text evidence="2 7">Belongs to the glycosyl hydrolase 43 family.</text>
</comment>
<keyword evidence="9" id="KW-1185">Reference proteome</keyword>